<protein>
    <submittedName>
        <fullName evidence="2">Uncharacterized protein</fullName>
    </submittedName>
</protein>
<feature type="compositionally biased region" description="Low complexity" evidence="1">
    <location>
        <begin position="38"/>
        <end position="57"/>
    </location>
</feature>
<dbReference type="Proteomes" id="UP000000763">
    <property type="component" value="Chromosome 7"/>
</dbReference>
<gene>
    <name evidence="2" type="primary">OSJNBa0086N05.126</name>
</gene>
<feature type="compositionally biased region" description="Polar residues" evidence="1">
    <location>
        <begin position="190"/>
        <end position="204"/>
    </location>
</feature>
<accession>A0A0P0X4W2</accession>
<feature type="region of interest" description="Disordered" evidence="1">
    <location>
        <begin position="93"/>
        <end position="112"/>
    </location>
</feature>
<reference evidence="3" key="1">
    <citation type="journal article" date="2005" name="Nature">
        <title>The map-based sequence of the rice genome.</title>
        <authorList>
            <consortium name="International rice genome sequencing project (IRGSP)"/>
            <person name="Matsumoto T."/>
            <person name="Wu J."/>
            <person name="Kanamori H."/>
            <person name="Katayose Y."/>
            <person name="Fujisawa M."/>
            <person name="Namiki N."/>
            <person name="Mizuno H."/>
            <person name="Yamamoto K."/>
            <person name="Antonio B.A."/>
            <person name="Baba T."/>
            <person name="Sakata K."/>
            <person name="Nagamura Y."/>
            <person name="Aoki H."/>
            <person name="Arikawa K."/>
            <person name="Arita K."/>
            <person name="Bito T."/>
            <person name="Chiden Y."/>
            <person name="Fujitsuka N."/>
            <person name="Fukunaka R."/>
            <person name="Hamada M."/>
            <person name="Harada C."/>
            <person name="Hayashi A."/>
            <person name="Hijishita S."/>
            <person name="Honda M."/>
            <person name="Hosokawa S."/>
            <person name="Ichikawa Y."/>
            <person name="Idonuma A."/>
            <person name="Iijima M."/>
            <person name="Ikeda M."/>
            <person name="Ikeno M."/>
            <person name="Ito K."/>
            <person name="Ito S."/>
            <person name="Ito T."/>
            <person name="Ito Y."/>
            <person name="Ito Y."/>
            <person name="Iwabuchi A."/>
            <person name="Kamiya K."/>
            <person name="Karasawa W."/>
            <person name="Kurita K."/>
            <person name="Katagiri S."/>
            <person name="Kikuta A."/>
            <person name="Kobayashi H."/>
            <person name="Kobayashi N."/>
            <person name="Machita K."/>
            <person name="Maehara T."/>
            <person name="Masukawa M."/>
            <person name="Mizubayashi T."/>
            <person name="Mukai Y."/>
            <person name="Nagasaki H."/>
            <person name="Nagata Y."/>
            <person name="Naito S."/>
            <person name="Nakashima M."/>
            <person name="Nakama Y."/>
            <person name="Nakamichi Y."/>
            <person name="Nakamura M."/>
            <person name="Meguro A."/>
            <person name="Negishi M."/>
            <person name="Ohta I."/>
            <person name="Ohta T."/>
            <person name="Okamoto M."/>
            <person name="Ono N."/>
            <person name="Saji S."/>
            <person name="Sakaguchi M."/>
            <person name="Sakai K."/>
            <person name="Shibata M."/>
            <person name="Shimokawa T."/>
            <person name="Song J."/>
            <person name="Takazaki Y."/>
            <person name="Terasawa K."/>
            <person name="Tsugane M."/>
            <person name="Tsuji K."/>
            <person name="Ueda S."/>
            <person name="Waki K."/>
            <person name="Yamagata H."/>
            <person name="Yamamoto M."/>
            <person name="Yamamoto S."/>
            <person name="Yamane H."/>
            <person name="Yoshiki S."/>
            <person name="Yoshihara R."/>
            <person name="Yukawa K."/>
            <person name="Zhong H."/>
            <person name="Yano M."/>
            <person name="Yuan Q."/>
            <person name="Ouyang S."/>
            <person name="Liu J."/>
            <person name="Jones K.M."/>
            <person name="Gansberger K."/>
            <person name="Moffat K."/>
            <person name="Hill J."/>
            <person name="Bera J."/>
            <person name="Fadrosh D."/>
            <person name="Jin S."/>
            <person name="Johri S."/>
            <person name="Kim M."/>
            <person name="Overton L."/>
            <person name="Reardon M."/>
            <person name="Tsitrin T."/>
            <person name="Vuong H."/>
            <person name="Weaver B."/>
            <person name="Ciecko A."/>
            <person name="Tallon L."/>
            <person name="Jackson J."/>
            <person name="Pai G."/>
            <person name="Aken S.V."/>
            <person name="Utterback T."/>
            <person name="Reidmuller S."/>
            <person name="Feldblyum T."/>
            <person name="Hsiao J."/>
            <person name="Zismann V."/>
            <person name="Iobst S."/>
            <person name="de Vazeille A.R."/>
            <person name="Buell C.R."/>
            <person name="Ying K."/>
            <person name="Li Y."/>
            <person name="Lu T."/>
            <person name="Huang Y."/>
            <person name="Zhao Q."/>
            <person name="Feng Q."/>
            <person name="Zhang L."/>
            <person name="Zhu J."/>
            <person name="Weng Q."/>
            <person name="Mu J."/>
            <person name="Lu Y."/>
            <person name="Fan D."/>
            <person name="Liu Y."/>
            <person name="Guan J."/>
            <person name="Zhang Y."/>
            <person name="Yu S."/>
            <person name="Liu X."/>
            <person name="Zhang Y."/>
            <person name="Hong G."/>
            <person name="Han B."/>
            <person name="Choisne N."/>
            <person name="Demange N."/>
            <person name="Orjeda G."/>
            <person name="Samain S."/>
            <person name="Cattolico L."/>
            <person name="Pelletier E."/>
            <person name="Couloux A."/>
            <person name="Segurens B."/>
            <person name="Wincker P."/>
            <person name="D'Hont A."/>
            <person name="Scarpelli C."/>
            <person name="Weissenbach J."/>
            <person name="Salanoubat M."/>
            <person name="Quetier F."/>
            <person name="Yu Y."/>
            <person name="Kim H.R."/>
            <person name="Rambo T."/>
            <person name="Currie J."/>
            <person name="Collura K."/>
            <person name="Luo M."/>
            <person name="Yang T."/>
            <person name="Ammiraju J.S.S."/>
            <person name="Engler F."/>
            <person name="Soderlund C."/>
            <person name="Wing R.A."/>
            <person name="Palmer L.E."/>
            <person name="de la Bastide M."/>
            <person name="Spiegel L."/>
            <person name="Nascimento L."/>
            <person name="Zutavern T."/>
            <person name="O'Shaughnessy A."/>
            <person name="Dike S."/>
            <person name="Dedhia N."/>
            <person name="Preston R."/>
            <person name="Balija V."/>
            <person name="McCombie W.R."/>
            <person name="Chow T."/>
            <person name="Chen H."/>
            <person name="Chung M."/>
            <person name="Chen C."/>
            <person name="Shaw J."/>
            <person name="Wu H."/>
            <person name="Hsiao K."/>
            <person name="Chao Y."/>
            <person name="Chu M."/>
            <person name="Cheng C."/>
            <person name="Hour A."/>
            <person name="Lee P."/>
            <person name="Lin S."/>
            <person name="Lin Y."/>
            <person name="Liou J."/>
            <person name="Liu S."/>
            <person name="Hsing Y."/>
            <person name="Raghuvanshi S."/>
            <person name="Mohanty A."/>
            <person name="Bharti A.K."/>
            <person name="Gaur A."/>
            <person name="Gupta V."/>
            <person name="Kumar D."/>
            <person name="Ravi V."/>
            <person name="Vij S."/>
            <person name="Kapur A."/>
            <person name="Khurana P."/>
            <person name="Khurana P."/>
            <person name="Khurana J.P."/>
            <person name="Tyagi A.K."/>
            <person name="Gaikwad K."/>
            <person name="Singh A."/>
            <person name="Dalal V."/>
            <person name="Srivastava S."/>
            <person name="Dixit A."/>
            <person name="Pal A.K."/>
            <person name="Ghazi I.A."/>
            <person name="Yadav M."/>
            <person name="Pandit A."/>
            <person name="Bhargava A."/>
            <person name="Sureshbabu K."/>
            <person name="Batra K."/>
            <person name="Sharma T.R."/>
            <person name="Mohapatra T."/>
            <person name="Singh N.K."/>
            <person name="Messing J."/>
            <person name="Nelson A.B."/>
            <person name="Fuks G."/>
            <person name="Kavchok S."/>
            <person name="Keizer G."/>
            <person name="Linton E."/>
            <person name="Llaca V."/>
            <person name="Song R."/>
            <person name="Tanyolac B."/>
            <person name="Young S."/>
            <person name="Ho-Il K."/>
            <person name="Hahn J.H."/>
            <person name="Sangsakoo G."/>
            <person name="Vanavichit A."/>
            <person name="de Mattos Luiz.A.T."/>
            <person name="Zimmer P.D."/>
            <person name="Malone G."/>
            <person name="Dellagostin O."/>
            <person name="de Oliveira A.C."/>
            <person name="Bevan M."/>
            <person name="Bancroft I."/>
            <person name="Minx P."/>
            <person name="Cordum H."/>
            <person name="Wilson R."/>
            <person name="Cheng Z."/>
            <person name="Jin W."/>
            <person name="Jiang J."/>
            <person name="Leong S.A."/>
            <person name="Iwama H."/>
            <person name="Gojobori T."/>
            <person name="Itoh T."/>
            <person name="Niimura Y."/>
            <person name="Fujii Y."/>
            <person name="Habara T."/>
            <person name="Sakai H."/>
            <person name="Sato Y."/>
            <person name="Wilson G."/>
            <person name="Kumar K."/>
            <person name="McCouch S."/>
            <person name="Juretic N."/>
            <person name="Hoen D."/>
            <person name="Wright S."/>
            <person name="Bruskiewich R."/>
            <person name="Bureau T."/>
            <person name="Miyao A."/>
            <person name="Hirochika H."/>
            <person name="Nishikawa T."/>
            <person name="Kadowaki K."/>
            <person name="Sugiura M."/>
            <person name="Burr B."/>
            <person name="Sasaki T."/>
        </authorList>
    </citation>
    <scope>NUCLEOTIDE SEQUENCE [LARGE SCALE GENOMIC DNA]</scope>
    <source>
        <strain evidence="3">cv. Nipponbare</strain>
    </source>
</reference>
<evidence type="ECO:0000256" key="1">
    <source>
        <dbReference type="SAM" id="MobiDB-lite"/>
    </source>
</evidence>
<feature type="region of interest" description="Disordered" evidence="1">
    <location>
        <begin position="174"/>
        <end position="204"/>
    </location>
</feature>
<feature type="region of interest" description="Disordered" evidence="1">
    <location>
        <begin position="1"/>
        <end position="74"/>
    </location>
</feature>
<feature type="compositionally biased region" description="Basic residues" evidence="1">
    <location>
        <begin position="174"/>
        <end position="183"/>
    </location>
</feature>
<evidence type="ECO:0000313" key="3">
    <source>
        <dbReference type="Proteomes" id="UP000000763"/>
    </source>
</evidence>
<organism evidence="2 3">
    <name type="scientific">Oryza sativa subsp. japonica</name>
    <name type="common">Rice</name>
    <dbReference type="NCBI Taxonomy" id="39947"/>
    <lineage>
        <taxon>Eukaryota</taxon>
        <taxon>Viridiplantae</taxon>
        <taxon>Streptophyta</taxon>
        <taxon>Embryophyta</taxon>
        <taxon>Tracheophyta</taxon>
        <taxon>Spermatophyta</taxon>
        <taxon>Magnoliopsida</taxon>
        <taxon>Liliopsida</taxon>
        <taxon>Poales</taxon>
        <taxon>Poaceae</taxon>
        <taxon>BOP clade</taxon>
        <taxon>Oryzoideae</taxon>
        <taxon>Oryzeae</taxon>
        <taxon>Oryzinae</taxon>
        <taxon>Oryza</taxon>
        <taxon>Oryza sativa</taxon>
    </lineage>
</organism>
<dbReference type="EMBL" id="AP005774">
    <property type="protein sequence ID" value="BAC84456.1"/>
    <property type="molecule type" value="Genomic_DNA"/>
</dbReference>
<name>A0A0P0X4W2_ORYSJ</name>
<dbReference type="AlphaFoldDB" id="A0A0P0X4W2"/>
<reference evidence="3" key="2">
    <citation type="journal article" date="2008" name="Nucleic Acids Res.">
        <title>The rice annotation project database (RAP-DB): 2008 update.</title>
        <authorList>
            <consortium name="The rice annotation project (RAP)"/>
        </authorList>
    </citation>
    <scope>GENOME REANNOTATION</scope>
    <source>
        <strain evidence="3">cv. Nipponbare</strain>
    </source>
</reference>
<evidence type="ECO:0000313" key="2">
    <source>
        <dbReference type="EMBL" id="BAC84456.1"/>
    </source>
</evidence>
<sequence length="204" mass="21623">MSTAHGGGSHRPSTRGEEPAGRPTSSPAIRAQGEELAGVRVRGRSSSTVRLPSARWGGARRRSRAGVDSPAVRAPGEKIAGVRARGWNSPAVRAPGEELADGGGGDEVVGSSDGRKRWRWRWGAVEAVGSGSGRGGGEQRGAVETACCLMSRELELLLFLLALRVSGDSVRSSQVRRRQRRGPGCRWGSTMPSALSRRTSCWAR</sequence>
<proteinExistence type="predicted"/>